<accession>A0ABN0CPA6</accession>
<reference evidence="2 3" key="1">
    <citation type="submission" date="2011-02" db="EMBL/GenBank/DDBJ databases">
        <authorList>
            <person name="Weinstock G."/>
            <person name="Sodergren E."/>
            <person name="Clifton S."/>
            <person name="Fulton L."/>
            <person name="Fulton B."/>
            <person name="Courtney L."/>
            <person name="Fronick C."/>
            <person name="Harrison M."/>
            <person name="Strong C."/>
            <person name="Farmer C."/>
            <person name="Delahaunty K."/>
            <person name="Markovic C."/>
            <person name="Hall O."/>
            <person name="Minx P."/>
            <person name="Tomlinson C."/>
            <person name="Mitreva M."/>
            <person name="Hou S."/>
            <person name="Chen J."/>
            <person name="Wollam A."/>
            <person name="Pepin K.H."/>
            <person name="Johnson M."/>
            <person name="Bhonagiri V."/>
            <person name="Zhang X."/>
            <person name="Suruliraj S."/>
            <person name="Warren W."/>
            <person name="Chinwalla A."/>
            <person name="Mardis E.R."/>
            <person name="Wilson R.K."/>
        </authorList>
    </citation>
    <scope>NUCLEOTIDE SEQUENCE [LARGE SCALE GENOMIC DNA]</scope>
    <source>
        <strain evidence="2 3">YIT 12056</strain>
    </source>
</reference>
<comment type="caution">
    <text evidence="2">The sequence shown here is derived from an EMBL/GenBank/DDBJ whole genome shotgun (WGS) entry which is preliminary data.</text>
</comment>
<keyword evidence="1" id="KW-1133">Transmembrane helix</keyword>
<sequence>MECAAHNKVDYGKNSRNIWLFSSLFVIYSEISGIFVTVYNAIYPTKQRIYGKSYYQLV</sequence>
<evidence type="ECO:0000313" key="2">
    <source>
        <dbReference type="EMBL" id="EGF52806.1"/>
    </source>
</evidence>
<dbReference type="Proteomes" id="UP000010321">
    <property type="component" value="Unassembled WGS sequence"/>
</dbReference>
<gene>
    <name evidence="2" type="ORF">HMPREF9445_01134</name>
</gene>
<evidence type="ECO:0000256" key="1">
    <source>
        <dbReference type="SAM" id="Phobius"/>
    </source>
</evidence>
<evidence type="ECO:0000313" key="3">
    <source>
        <dbReference type="Proteomes" id="UP000010321"/>
    </source>
</evidence>
<keyword evidence="1" id="KW-0472">Membrane</keyword>
<keyword evidence="1" id="KW-0812">Transmembrane</keyword>
<feature type="transmembrane region" description="Helical" evidence="1">
    <location>
        <begin position="18"/>
        <end position="42"/>
    </location>
</feature>
<dbReference type="EMBL" id="AFBM01000010">
    <property type="protein sequence ID" value="EGF52806.1"/>
    <property type="molecule type" value="Genomic_DNA"/>
</dbReference>
<protein>
    <submittedName>
        <fullName evidence="2">Conserved domain protein</fullName>
    </submittedName>
</protein>
<proteinExistence type="predicted"/>
<keyword evidence="3" id="KW-1185">Reference proteome</keyword>
<name>A0ABN0CPA6_9BACE</name>
<organism evidence="2 3">
    <name type="scientific">Bacteroides clarus YIT 12056</name>
    <dbReference type="NCBI Taxonomy" id="762984"/>
    <lineage>
        <taxon>Bacteria</taxon>
        <taxon>Pseudomonadati</taxon>
        <taxon>Bacteroidota</taxon>
        <taxon>Bacteroidia</taxon>
        <taxon>Bacteroidales</taxon>
        <taxon>Bacteroidaceae</taxon>
        <taxon>Bacteroides</taxon>
    </lineage>
</organism>